<gene>
    <name evidence="1" type="ORF">CWATWH8502_2873</name>
</gene>
<dbReference type="Proteomes" id="UP000018348">
    <property type="component" value="Unassembled WGS sequence"/>
</dbReference>
<dbReference type="AlphaFoldDB" id="T2I988"/>
<evidence type="ECO:0000313" key="1">
    <source>
        <dbReference type="EMBL" id="CCQ49357.1"/>
    </source>
</evidence>
<comment type="caution">
    <text evidence="1">The sequence shown here is derived from an EMBL/GenBank/DDBJ whole genome shotgun (WGS) entry which is preliminary data.</text>
</comment>
<sequence>MGIAIAMLTLIVPILVIAYYSSNQANSSPATRTYLDNPRE</sequence>
<name>T2I988_CROWT</name>
<organism evidence="1 2">
    <name type="scientific">Crocosphaera watsonii WH 8502</name>
    <dbReference type="NCBI Taxonomy" id="423474"/>
    <lineage>
        <taxon>Bacteria</taxon>
        <taxon>Bacillati</taxon>
        <taxon>Cyanobacteriota</taxon>
        <taxon>Cyanophyceae</taxon>
        <taxon>Oscillatoriophycideae</taxon>
        <taxon>Chroococcales</taxon>
        <taxon>Aphanothecaceae</taxon>
        <taxon>Crocosphaera</taxon>
    </lineage>
</organism>
<reference evidence="1 2" key="2">
    <citation type="submission" date="2013-09" db="EMBL/GenBank/DDBJ databases">
        <title>Whole genome comparison of six Crocosphaera watsonii strains with differing phenotypes.</title>
        <authorList>
            <person name="Bench S.R."/>
            <person name="Heller P."/>
            <person name="Frank I."/>
            <person name="Arciniega M."/>
            <person name="Shilova I.N."/>
            <person name="Zehr J.P."/>
        </authorList>
    </citation>
    <scope>NUCLEOTIDE SEQUENCE [LARGE SCALE GENOMIC DNA]</scope>
    <source>
        <strain evidence="1 2">WH 8502</strain>
    </source>
</reference>
<reference evidence="1 2" key="1">
    <citation type="submission" date="2013-01" db="EMBL/GenBank/DDBJ databases">
        <authorList>
            <person name="Bench S."/>
        </authorList>
    </citation>
    <scope>NUCLEOTIDE SEQUENCE [LARGE SCALE GENOMIC DNA]</scope>
    <source>
        <strain evidence="1 2">WH 8502</strain>
    </source>
</reference>
<dbReference type="EMBL" id="CAQK01000126">
    <property type="protein sequence ID" value="CCQ49357.1"/>
    <property type="molecule type" value="Genomic_DNA"/>
</dbReference>
<accession>T2I988</accession>
<proteinExistence type="predicted"/>
<evidence type="ECO:0000313" key="2">
    <source>
        <dbReference type="Proteomes" id="UP000018348"/>
    </source>
</evidence>
<protein>
    <submittedName>
        <fullName evidence="1">Uncharacterized protein</fullName>
    </submittedName>
</protein>